<feature type="non-terminal residue" evidence="1">
    <location>
        <position position="1"/>
    </location>
</feature>
<comment type="caution">
    <text evidence="1">The sequence shown here is derived from an EMBL/GenBank/DDBJ whole genome shotgun (WGS) entry which is preliminary data.</text>
</comment>
<dbReference type="Proteomes" id="UP000663836">
    <property type="component" value="Unassembled WGS sequence"/>
</dbReference>
<organism evidence="1 2">
    <name type="scientific">Rotaria sordida</name>
    <dbReference type="NCBI Taxonomy" id="392033"/>
    <lineage>
        <taxon>Eukaryota</taxon>
        <taxon>Metazoa</taxon>
        <taxon>Spiralia</taxon>
        <taxon>Gnathifera</taxon>
        <taxon>Rotifera</taxon>
        <taxon>Eurotatoria</taxon>
        <taxon>Bdelloidea</taxon>
        <taxon>Philodinida</taxon>
        <taxon>Philodinidae</taxon>
        <taxon>Rotaria</taxon>
    </lineage>
</organism>
<protein>
    <submittedName>
        <fullName evidence="1">Uncharacterized protein</fullName>
    </submittedName>
</protein>
<dbReference type="EMBL" id="CAJOBD010024868">
    <property type="protein sequence ID" value="CAF4261320.1"/>
    <property type="molecule type" value="Genomic_DNA"/>
</dbReference>
<evidence type="ECO:0000313" key="1">
    <source>
        <dbReference type="EMBL" id="CAF4261320.1"/>
    </source>
</evidence>
<proteinExistence type="predicted"/>
<accession>A0A820FGE0</accession>
<gene>
    <name evidence="1" type="ORF">JBS370_LOCUS39084</name>
</gene>
<sequence length="70" mass="8267">FVHIILKGFSSEQMIDMFKAADLQNPQVECIFTMPKSEMKTYQGFEYFNKIMKSDVDFTFHYFMAYGDKG</sequence>
<evidence type="ECO:0000313" key="2">
    <source>
        <dbReference type="Proteomes" id="UP000663836"/>
    </source>
</evidence>
<reference evidence="1" key="1">
    <citation type="submission" date="2021-02" db="EMBL/GenBank/DDBJ databases">
        <authorList>
            <person name="Nowell W R."/>
        </authorList>
    </citation>
    <scope>NUCLEOTIDE SEQUENCE</scope>
</reference>
<dbReference type="AlphaFoldDB" id="A0A820FGE0"/>
<name>A0A820FGE0_9BILA</name>